<dbReference type="RefSeq" id="WP_110466186.1">
    <property type="nucleotide sequence ID" value="NZ_JAMOFZ010000017.1"/>
</dbReference>
<proteinExistence type="predicted"/>
<evidence type="ECO:0000313" key="2">
    <source>
        <dbReference type="EMBL" id="PYE76034.1"/>
    </source>
</evidence>
<reference evidence="2 3" key="1">
    <citation type="submission" date="2018-06" db="EMBL/GenBank/DDBJ databases">
        <title>Genomic Encyclopedia of Type Strains, Phase III (KMG-III): the genomes of soil and plant-associated and newly described type strains.</title>
        <authorList>
            <person name="Whitman W."/>
        </authorList>
    </citation>
    <scope>NUCLEOTIDE SEQUENCE [LARGE SCALE GENOMIC DNA]</scope>
    <source>
        <strain evidence="2 3">CECT 7646</strain>
    </source>
</reference>
<evidence type="ECO:0000313" key="3">
    <source>
        <dbReference type="Proteomes" id="UP000247540"/>
    </source>
</evidence>
<sequence length="223" mass="24443">MSRAQVWHRHARGFTLVEILVSITLLALVMLALGGALRGMVQTDDRVSDRRARLDDFRTASGFLKSAVGRIWSQKTLAAQGQGQNAFLFQGGAAAMAWVGVMPPRYGAGGRYFFRLAAEPREGRMALVIRFAPWRDVQGFPDWSAADSRVLTDDVTAFSISYEDDQTEPRQWGAVWPIPDRLPDRVNIRVVTALSAWPDLVLPMRQFGGHTLGGGAVVGGSTS</sequence>
<comment type="caution">
    <text evidence="2">The sequence shown here is derived from an EMBL/GenBank/DDBJ whole genome shotgun (WGS) entry which is preliminary data.</text>
</comment>
<keyword evidence="3" id="KW-1185">Reference proteome</keyword>
<dbReference type="EMBL" id="QJTC01000017">
    <property type="protein sequence ID" value="PYE76034.1"/>
    <property type="molecule type" value="Genomic_DNA"/>
</dbReference>
<name>A0A318SJ70_9BURK</name>
<dbReference type="AlphaFoldDB" id="A0A318SJ70"/>
<feature type="transmembrane region" description="Helical" evidence="1">
    <location>
        <begin position="20"/>
        <end position="41"/>
    </location>
</feature>
<dbReference type="PROSITE" id="PS00409">
    <property type="entry name" value="PROKAR_NTER_METHYL"/>
    <property type="match status" value="1"/>
</dbReference>
<keyword evidence="1" id="KW-0812">Transmembrane</keyword>
<keyword evidence="1" id="KW-0472">Membrane</keyword>
<dbReference type="Pfam" id="PF07963">
    <property type="entry name" value="N_methyl"/>
    <property type="match status" value="1"/>
</dbReference>
<gene>
    <name evidence="2" type="ORF">DFQ15_11767</name>
</gene>
<keyword evidence="1" id="KW-1133">Transmembrane helix</keyword>
<dbReference type="InterPro" id="IPR012902">
    <property type="entry name" value="N_methyl_site"/>
</dbReference>
<accession>A0A318SJ70</accession>
<evidence type="ECO:0000256" key="1">
    <source>
        <dbReference type="SAM" id="Phobius"/>
    </source>
</evidence>
<dbReference type="OrthoDB" id="8819738at2"/>
<dbReference type="NCBIfam" id="TIGR02532">
    <property type="entry name" value="IV_pilin_GFxxxE"/>
    <property type="match status" value="1"/>
</dbReference>
<protein>
    <submittedName>
        <fullName evidence="2">General secretion pathway protein J</fullName>
    </submittedName>
</protein>
<dbReference type="Proteomes" id="UP000247540">
    <property type="component" value="Unassembled WGS sequence"/>
</dbReference>
<organism evidence="2 3">
    <name type="scientific">Xylophilus ampelinus</name>
    <dbReference type="NCBI Taxonomy" id="54067"/>
    <lineage>
        <taxon>Bacteria</taxon>
        <taxon>Pseudomonadati</taxon>
        <taxon>Pseudomonadota</taxon>
        <taxon>Betaproteobacteria</taxon>
        <taxon>Burkholderiales</taxon>
        <taxon>Xylophilus</taxon>
    </lineage>
</organism>